<dbReference type="AlphaFoldDB" id="A0A923HPY4"/>
<reference evidence="2" key="1">
    <citation type="submission" date="2020-08" db="EMBL/GenBank/DDBJ databases">
        <title>Novel species isolated from subtropical streams in China.</title>
        <authorList>
            <person name="Lu H."/>
        </authorList>
    </citation>
    <scope>NUCLEOTIDE SEQUENCE</scope>
    <source>
        <strain evidence="2">LX22W</strain>
    </source>
</reference>
<accession>A0A923HPY4</accession>
<evidence type="ECO:0000259" key="1">
    <source>
        <dbReference type="Pfam" id="PF08818"/>
    </source>
</evidence>
<sequence length="129" mass="14737">MIKLLSTRPKFTTHEEYIASMPLDVQKILFEVQARVEQVLPEAERCISYGMPAYRMRGDGGTGKVFFYFAGFKKHLGVYPPVNQDSRLIAELAPYRNEKGNLAFPLKDPIPFDLIRRVALALAKEYAQK</sequence>
<gene>
    <name evidence="2" type="ORF">H8K36_10830</name>
</gene>
<dbReference type="RefSeq" id="WP_186916470.1">
    <property type="nucleotide sequence ID" value="NZ_JACOFZ010000003.1"/>
</dbReference>
<evidence type="ECO:0000313" key="2">
    <source>
        <dbReference type="EMBL" id="MBC3881871.1"/>
    </source>
</evidence>
<dbReference type="Gene3D" id="3.90.1150.200">
    <property type="match status" value="1"/>
</dbReference>
<dbReference type="InterPro" id="IPR014922">
    <property type="entry name" value="YdhG-like"/>
</dbReference>
<feature type="domain" description="YdhG-like" evidence="1">
    <location>
        <begin position="26"/>
        <end position="118"/>
    </location>
</feature>
<evidence type="ECO:0000313" key="3">
    <source>
        <dbReference type="Proteomes" id="UP000627446"/>
    </source>
</evidence>
<dbReference type="Pfam" id="PF08818">
    <property type="entry name" value="DUF1801"/>
    <property type="match status" value="1"/>
</dbReference>
<dbReference type="SUPFAM" id="SSF159888">
    <property type="entry name" value="YdhG-like"/>
    <property type="match status" value="1"/>
</dbReference>
<dbReference type="EMBL" id="JACOFZ010000003">
    <property type="protein sequence ID" value="MBC3881871.1"/>
    <property type="molecule type" value="Genomic_DNA"/>
</dbReference>
<comment type="caution">
    <text evidence="2">The sequence shown here is derived from an EMBL/GenBank/DDBJ whole genome shotgun (WGS) entry which is preliminary data.</text>
</comment>
<organism evidence="2 3">
    <name type="scientific">Undibacterium nitidum</name>
    <dbReference type="NCBI Taxonomy" id="2762298"/>
    <lineage>
        <taxon>Bacteria</taxon>
        <taxon>Pseudomonadati</taxon>
        <taxon>Pseudomonadota</taxon>
        <taxon>Betaproteobacteria</taxon>
        <taxon>Burkholderiales</taxon>
        <taxon>Oxalobacteraceae</taxon>
        <taxon>Undibacterium</taxon>
    </lineage>
</organism>
<keyword evidence="3" id="KW-1185">Reference proteome</keyword>
<dbReference type="Proteomes" id="UP000627446">
    <property type="component" value="Unassembled WGS sequence"/>
</dbReference>
<name>A0A923HPY4_9BURK</name>
<proteinExistence type="predicted"/>
<protein>
    <submittedName>
        <fullName evidence="2">DUF1801 domain-containing protein</fullName>
    </submittedName>
</protein>